<dbReference type="EMBL" id="KB467831">
    <property type="protein sequence ID" value="PCH33026.1"/>
    <property type="molecule type" value="Genomic_DNA"/>
</dbReference>
<gene>
    <name evidence="1" type="ORF">WOLCODRAFT_129563</name>
</gene>
<dbReference type="AlphaFoldDB" id="A0A2H3ISR5"/>
<organism evidence="1 2">
    <name type="scientific">Wolfiporia cocos (strain MD-104)</name>
    <name type="common">Brown rot fungus</name>
    <dbReference type="NCBI Taxonomy" id="742152"/>
    <lineage>
        <taxon>Eukaryota</taxon>
        <taxon>Fungi</taxon>
        <taxon>Dikarya</taxon>
        <taxon>Basidiomycota</taxon>
        <taxon>Agaricomycotina</taxon>
        <taxon>Agaricomycetes</taxon>
        <taxon>Polyporales</taxon>
        <taxon>Phaeolaceae</taxon>
        <taxon>Wolfiporia</taxon>
    </lineage>
</organism>
<sequence length="455" mass="51704">MDNDPQTSAIAQLHDRHAHPFQPLLESTSCRDLRSEASRSIAKVSLTDADFAEGAGTSWYDDYGLRNDTLYVTSWLSAGWTNDVMTIGNLIYLALITSRVPVLPPFTSHIGGSSVPIAFSEIFDIQRLSIALNLPILEWHQIKDIELAESLKEQDELGCWNIWEVDNIHSGGPRGSYSALILDLVCAQDISYTRAPRWVKLIPGFEHDSHSTFWSLARLAFPGTRNDVLADPVAHPTRPSEQHGAVIPPDEQMLCYDYLYYVCGNQPFEYEYDYSPAWRFVVQHFRWTSQLENLALGYVRRTLRIPDGQAIPPYITIHARRGDFTEWCGDIPVEDCFAPLSAFARRVAEVQQDLRERHGIEVSHVIMTGDEKDESWWDAVHELGWSRIDHNAERTVQLHGKWYPVILDAVIQSLGMGFVGTDRSTFSILARRRVVDWNDGAIRTVKWGRPDSDAH</sequence>
<evidence type="ECO:0000313" key="1">
    <source>
        <dbReference type="EMBL" id="PCH33026.1"/>
    </source>
</evidence>
<accession>A0A2H3ISR5</accession>
<dbReference type="OMA" id="DYSPMWR"/>
<protein>
    <submittedName>
        <fullName evidence="1">Uncharacterized protein</fullName>
    </submittedName>
</protein>
<dbReference type="CDD" id="cd11296">
    <property type="entry name" value="O-FucT_like"/>
    <property type="match status" value="1"/>
</dbReference>
<proteinExistence type="predicted"/>
<keyword evidence="2" id="KW-1185">Reference proteome</keyword>
<dbReference type="Gene3D" id="3.40.50.11350">
    <property type="match status" value="1"/>
</dbReference>
<dbReference type="OrthoDB" id="423313at2759"/>
<reference evidence="1 2" key="1">
    <citation type="journal article" date="2012" name="Science">
        <title>The Paleozoic origin of enzymatic lignin decomposition reconstructed from 31 fungal genomes.</title>
        <authorList>
            <person name="Floudas D."/>
            <person name="Binder M."/>
            <person name="Riley R."/>
            <person name="Barry K."/>
            <person name="Blanchette R.A."/>
            <person name="Henrissat B."/>
            <person name="Martinez A.T."/>
            <person name="Otillar R."/>
            <person name="Spatafora J.W."/>
            <person name="Yadav J.S."/>
            <person name="Aerts A."/>
            <person name="Benoit I."/>
            <person name="Boyd A."/>
            <person name="Carlson A."/>
            <person name="Copeland A."/>
            <person name="Coutinho P.M."/>
            <person name="de Vries R.P."/>
            <person name="Ferreira P."/>
            <person name="Findley K."/>
            <person name="Foster B."/>
            <person name="Gaskell J."/>
            <person name="Glotzer D."/>
            <person name="Gorecki P."/>
            <person name="Heitman J."/>
            <person name="Hesse C."/>
            <person name="Hori C."/>
            <person name="Igarashi K."/>
            <person name="Jurgens J.A."/>
            <person name="Kallen N."/>
            <person name="Kersten P."/>
            <person name="Kohler A."/>
            <person name="Kuees U."/>
            <person name="Kumar T.K.A."/>
            <person name="Kuo A."/>
            <person name="LaButti K."/>
            <person name="Larrondo L.F."/>
            <person name="Lindquist E."/>
            <person name="Ling A."/>
            <person name="Lombard V."/>
            <person name="Lucas S."/>
            <person name="Lundell T."/>
            <person name="Martin R."/>
            <person name="McLaughlin D.J."/>
            <person name="Morgenstern I."/>
            <person name="Morin E."/>
            <person name="Murat C."/>
            <person name="Nagy L.G."/>
            <person name="Nolan M."/>
            <person name="Ohm R.A."/>
            <person name="Patyshakuliyeva A."/>
            <person name="Rokas A."/>
            <person name="Ruiz-Duenas F.J."/>
            <person name="Sabat G."/>
            <person name="Salamov A."/>
            <person name="Samejima M."/>
            <person name="Schmutz J."/>
            <person name="Slot J.C."/>
            <person name="St John F."/>
            <person name="Stenlid J."/>
            <person name="Sun H."/>
            <person name="Sun S."/>
            <person name="Syed K."/>
            <person name="Tsang A."/>
            <person name="Wiebenga A."/>
            <person name="Young D."/>
            <person name="Pisabarro A."/>
            <person name="Eastwood D.C."/>
            <person name="Martin F."/>
            <person name="Cullen D."/>
            <person name="Grigoriev I.V."/>
            <person name="Hibbett D.S."/>
        </authorList>
    </citation>
    <scope>NUCLEOTIDE SEQUENCE [LARGE SCALE GENOMIC DNA]</scope>
    <source>
        <strain evidence="1 2">MD-104</strain>
    </source>
</reference>
<dbReference type="STRING" id="742152.A0A2H3ISR5"/>
<evidence type="ECO:0000313" key="2">
    <source>
        <dbReference type="Proteomes" id="UP000218811"/>
    </source>
</evidence>
<dbReference type="Proteomes" id="UP000218811">
    <property type="component" value="Unassembled WGS sequence"/>
</dbReference>
<name>A0A2H3ISR5_WOLCO</name>